<dbReference type="Proteomes" id="UP000244926">
    <property type="component" value="Plasmid II"/>
</dbReference>
<dbReference type="EMBL" id="LT993739">
    <property type="protein sequence ID" value="SPN74184.1"/>
    <property type="molecule type" value="Genomic_DNA"/>
</dbReference>
<evidence type="ECO:0000313" key="2">
    <source>
        <dbReference type="EMBL" id="SPN74184.1"/>
    </source>
</evidence>
<evidence type="ECO:0008006" key="4">
    <source>
        <dbReference type="Google" id="ProtNLM"/>
    </source>
</evidence>
<dbReference type="Pfam" id="PF03677">
    <property type="entry name" value="UPF0137"/>
    <property type="match status" value="1"/>
</dbReference>
<name>A0A2R8FCP4_9CHLA</name>
<accession>A0A2R8FCP4</accession>
<gene>
    <name evidence="2" type="ORF">C10CP_0008</name>
</gene>
<dbReference type="AlphaFoldDB" id="A0A2R8FCP4"/>
<keyword evidence="2" id="KW-0614">Plasmid</keyword>
<organism evidence="2 3">
    <name type="scientific">Chlamydia serpentis</name>
    <dbReference type="NCBI Taxonomy" id="1967782"/>
    <lineage>
        <taxon>Bacteria</taxon>
        <taxon>Pseudomonadati</taxon>
        <taxon>Chlamydiota</taxon>
        <taxon>Chlamydiia</taxon>
        <taxon>Chlamydiales</taxon>
        <taxon>Chlamydiaceae</taxon>
        <taxon>Chlamydia/Chlamydophila group</taxon>
        <taxon>Chlamydia</taxon>
    </lineage>
</organism>
<dbReference type="KEGG" id="csee:C10CP_0008"/>
<reference evidence="3" key="1">
    <citation type="submission" date="2017-11" db="EMBL/GenBank/DDBJ databases">
        <authorList>
            <person name="Seth-Smith MB H."/>
        </authorList>
    </citation>
    <scope>NUCLEOTIDE SEQUENCE [LARGE SCALE GENOMIC DNA]</scope>
    <source>
        <plasmid evidence="3">ii</plasmid>
    </source>
</reference>
<evidence type="ECO:0000313" key="3">
    <source>
        <dbReference type="Proteomes" id="UP000244926"/>
    </source>
</evidence>
<geneLocation type="plasmid" evidence="3">
    <name>ii</name>
</geneLocation>
<dbReference type="InterPro" id="IPR005350">
    <property type="entry name" value="UPF0137"/>
</dbReference>
<keyword evidence="3" id="KW-1185">Reference proteome</keyword>
<protein>
    <recommendedName>
        <fullName evidence="4">Virulence plasmid protein pGP6-D</fullName>
    </recommendedName>
</protein>
<sequence length="266" mass="30450">MFQESVVSKLIKEASIFFDKNRKSAKEEFRKKEVIQDVFSISLTSSEINQLDCLFSKQSPENHNQDVFLHIKNLTSQIKSIQKQHVLLIGEKIYKVRELFKAIGSFETTFTSWIDLVFSTKSSAYNALAYYELFIGLPSKSEQLLLQSIPYKTAYLLASRKGPIEKKIEVMKKINGMPNTSAVFILNQYLPPLREIGSKHVYESDQSVNKAISEKLLDLLHLVCSGTKLSEYNINLMKQLFDNVSSNIFSEKSRELTLSQQSEKSI</sequence>
<evidence type="ECO:0000256" key="1">
    <source>
        <dbReference type="ARBA" id="ARBA00006121"/>
    </source>
</evidence>
<proteinExistence type="inferred from homology"/>
<comment type="similarity">
    <text evidence="1">Belongs to the UPF0137 (pGP6-D) family.</text>
</comment>